<organism evidence="2 3">
    <name type="scientific">Leyella stercorea</name>
    <dbReference type="NCBI Taxonomy" id="363265"/>
    <lineage>
        <taxon>Bacteria</taxon>
        <taxon>Pseudomonadati</taxon>
        <taxon>Bacteroidota</taxon>
        <taxon>Bacteroidia</taxon>
        <taxon>Bacteroidales</taxon>
        <taxon>Prevotellaceae</taxon>
        <taxon>Leyella</taxon>
    </lineage>
</organism>
<feature type="domain" description="BIG2" evidence="1">
    <location>
        <begin position="196"/>
        <end position="278"/>
    </location>
</feature>
<dbReference type="Gene3D" id="2.60.40.1080">
    <property type="match status" value="1"/>
</dbReference>
<dbReference type="Pfam" id="PF02368">
    <property type="entry name" value="Big_2"/>
    <property type="match status" value="1"/>
</dbReference>
<dbReference type="InterPro" id="IPR008964">
    <property type="entry name" value="Invasin/intimin_cell_adhesion"/>
</dbReference>
<sequence length="670" mass="74897">MNINLRILNYLFVLVCLIAGTSVSVRAEERTFTRINSISELESAEGFIVVNEYYKRALSEWEGTTGFNSVGVNLDNGIVTASDKVTTLKVEKNGNYYYLKTADGLYLSNASAGTANACKLKDVPDETSKVEITFFTDSVNVFFAKNVKRSLLYSDNSKLFTCYNSDYYKQDVRMISLYRSTGEVVPPNPPEPPTLQPTSVKFSSTSLTILKGKQYTLPTATVLLDNGEKLTDAQLAYSSSDENVASVDASTGEVTLKDFGTTTITAKYAGSDMYKGSEDSYTLIYKDRLGNPTIVFSAHDGAFAEVTTKKADKSDDVWKNYQFISSNGDAYPFRLRTCYRDSHGFLTNLPGGSDFLEAPIFNADKGFIVRVTFDQKSIENWPTIVGIDNTTYTKNGKGEVKGTSEYEFTERIEGAISFRIRAAHLCFIKKIEIFISSIPPLDIDEKDTKTVETLKQNDDKVVQFKLNRRFVNDGKWYTICLPFNISQQQLAKAFGVKYVDLRTFDHMEGTTMFFKTEENIEAGVPYLIKPNTNIDGVVFDDVKIAMKANPTLQVGKDGYYMQGVYEPTDLYIDGTHVFLGSENRFFRPSETNHTMNGMRAYFVIPKDAVNKILSYNADSEATDIIAIDANLQPKDHKVYNISGMYVGDSNCDLMPGTYIVDGKKVLISNQ</sequence>
<dbReference type="AlphaFoldDB" id="A0A415GEU7"/>
<keyword evidence="3" id="KW-1185">Reference proteome</keyword>
<reference evidence="2 3" key="1">
    <citation type="submission" date="2018-08" db="EMBL/GenBank/DDBJ databases">
        <title>A genome reference for cultivated species of the human gut microbiota.</title>
        <authorList>
            <person name="Zou Y."/>
            <person name="Xue W."/>
            <person name="Luo G."/>
        </authorList>
    </citation>
    <scope>NUCLEOTIDE SEQUENCE [LARGE SCALE GENOMIC DNA]</scope>
    <source>
        <strain evidence="2 3">AF42-9</strain>
    </source>
</reference>
<dbReference type="SUPFAM" id="SSF49373">
    <property type="entry name" value="Invasin/intimin cell-adhesion fragments"/>
    <property type="match status" value="1"/>
</dbReference>
<comment type="caution">
    <text evidence="2">The sequence shown here is derived from an EMBL/GenBank/DDBJ whole genome shotgun (WGS) entry which is preliminary data.</text>
</comment>
<dbReference type="RefSeq" id="WP_118356020.1">
    <property type="nucleotide sequence ID" value="NZ_BRDO01000001.1"/>
</dbReference>
<accession>A0A415GEU7</accession>
<dbReference type="SMART" id="SM00635">
    <property type="entry name" value="BID_2"/>
    <property type="match status" value="1"/>
</dbReference>
<protein>
    <recommendedName>
        <fullName evidence="1">BIG2 domain-containing protein</fullName>
    </recommendedName>
</protein>
<dbReference type="InterPro" id="IPR003343">
    <property type="entry name" value="Big_2"/>
</dbReference>
<gene>
    <name evidence="2" type="ORF">DW060_12020</name>
</gene>
<evidence type="ECO:0000259" key="1">
    <source>
        <dbReference type="SMART" id="SM00635"/>
    </source>
</evidence>
<dbReference type="OrthoDB" id="9760059at2"/>
<name>A0A415GEU7_9BACT</name>
<evidence type="ECO:0000313" key="2">
    <source>
        <dbReference type="EMBL" id="RHK47606.1"/>
    </source>
</evidence>
<proteinExistence type="predicted"/>
<dbReference type="EMBL" id="QRNO01000087">
    <property type="protein sequence ID" value="RHK47606.1"/>
    <property type="molecule type" value="Genomic_DNA"/>
</dbReference>
<dbReference type="Proteomes" id="UP000286598">
    <property type="component" value="Unassembled WGS sequence"/>
</dbReference>
<evidence type="ECO:0000313" key="3">
    <source>
        <dbReference type="Proteomes" id="UP000286598"/>
    </source>
</evidence>